<comment type="caution">
    <text evidence="1">The sequence shown here is derived from an EMBL/GenBank/DDBJ whole genome shotgun (WGS) entry which is preliminary data.</text>
</comment>
<proteinExistence type="predicted"/>
<name>A0AA90JYL7_9ACTN</name>
<sequence>MLALLLSGLHSGEIGLTGTTELDLDRRRVWAVGAARITARYCPLEDPWNLEVLRLRAEYVQHQADNNSNQSLTTNRTAPAHRLQSSTCTTFGEVVRTSGIAPGGRSATPRDVSSWLATKILSETGQIADVALRLGLSSLDSAAKLAGFSWQTLPEAS</sequence>
<dbReference type="EMBL" id="JABXJJ020000022">
    <property type="protein sequence ID" value="MDI5971411.1"/>
    <property type="molecule type" value="Genomic_DNA"/>
</dbReference>
<dbReference type="AlphaFoldDB" id="A0AA90JYL7"/>
<gene>
    <name evidence="1" type="ORF">POF50_019065</name>
</gene>
<reference evidence="1" key="1">
    <citation type="submission" date="2023-05" db="EMBL/GenBank/DDBJ databases">
        <title>Streptantibioticus silvisoli sp. nov., acidotolerant actinomycetes 1 from pine litter.</title>
        <authorList>
            <person name="Swiecimska M."/>
            <person name="Golinska P."/>
            <person name="Sangal V."/>
            <person name="Wachnowicz B."/>
            <person name="Goodfellow M."/>
        </authorList>
    </citation>
    <scope>NUCLEOTIDE SEQUENCE</scope>
    <source>
        <strain evidence="1">SL13</strain>
    </source>
</reference>
<organism evidence="1">
    <name type="scientific">Streptantibioticus silvisoli</name>
    <dbReference type="NCBI Taxonomy" id="2705255"/>
    <lineage>
        <taxon>Bacteria</taxon>
        <taxon>Bacillati</taxon>
        <taxon>Actinomycetota</taxon>
        <taxon>Actinomycetes</taxon>
        <taxon>Kitasatosporales</taxon>
        <taxon>Streptomycetaceae</taxon>
        <taxon>Streptantibioticus</taxon>
    </lineage>
</organism>
<protein>
    <submittedName>
        <fullName evidence="1">Uncharacterized protein</fullName>
    </submittedName>
</protein>
<evidence type="ECO:0000313" key="1">
    <source>
        <dbReference type="EMBL" id="MDI5971411.1"/>
    </source>
</evidence>
<dbReference type="RefSeq" id="WP_271314609.1">
    <property type="nucleotide sequence ID" value="NZ_JABXJJ020000022.1"/>
</dbReference>
<accession>A0AA90JYL7</accession>